<feature type="domain" description="FAD-binding PCMH-type" evidence="6">
    <location>
        <begin position="77"/>
        <end position="248"/>
    </location>
</feature>
<dbReference type="AlphaFoldDB" id="A0A8H5MAY9"/>
<dbReference type="Gene3D" id="3.30.465.10">
    <property type="match status" value="1"/>
</dbReference>
<dbReference type="InterPro" id="IPR016166">
    <property type="entry name" value="FAD-bd_PCMH"/>
</dbReference>
<gene>
    <name evidence="7" type="ORF">D9757_006852</name>
</gene>
<keyword evidence="3" id="KW-0274">FAD</keyword>
<evidence type="ECO:0000256" key="4">
    <source>
        <dbReference type="ARBA" id="ARBA00023002"/>
    </source>
</evidence>
<feature type="signal peptide" evidence="5">
    <location>
        <begin position="1"/>
        <end position="19"/>
    </location>
</feature>
<dbReference type="PANTHER" id="PTHR42973">
    <property type="entry name" value="BINDING OXIDOREDUCTASE, PUTATIVE (AFU_ORTHOLOGUE AFUA_1G17690)-RELATED"/>
    <property type="match status" value="1"/>
</dbReference>
<keyword evidence="5" id="KW-0732">Signal</keyword>
<comment type="similarity">
    <text evidence="1">Belongs to the oxygen-dependent FAD-linked oxidoreductase family.</text>
</comment>
<evidence type="ECO:0000256" key="3">
    <source>
        <dbReference type="ARBA" id="ARBA00022827"/>
    </source>
</evidence>
<dbReference type="GO" id="GO:0071949">
    <property type="term" value="F:FAD binding"/>
    <property type="evidence" value="ECO:0007669"/>
    <property type="project" value="InterPro"/>
</dbReference>
<evidence type="ECO:0000256" key="5">
    <source>
        <dbReference type="SAM" id="SignalP"/>
    </source>
</evidence>
<dbReference type="InterPro" id="IPR036318">
    <property type="entry name" value="FAD-bd_PCMH-like_sf"/>
</dbReference>
<feature type="chain" id="PRO_5034064066" description="FAD-binding PCMH-type domain-containing protein" evidence="5">
    <location>
        <begin position="20"/>
        <end position="529"/>
    </location>
</feature>
<dbReference type="InterPro" id="IPR016169">
    <property type="entry name" value="FAD-bd_PCMH_sub2"/>
</dbReference>
<keyword evidence="4" id="KW-0560">Oxidoreductase</keyword>
<reference evidence="7 8" key="1">
    <citation type="journal article" date="2020" name="ISME J.">
        <title>Uncovering the hidden diversity of litter-decomposition mechanisms in mushroom-forming fungi.</title>
        <authorList>
            <person name="Floudas D."/>
            <person name="Bentzer J."/>
            <person name="Ahren D."/>
            <person name="Johansson T."/>
            <person name="Persson P."/>
            <person name="Tunlid A."/>
        </authorList>
    </citation>
    <scope>NUCLEOTIDE SEQUENCE [LARGE SCALE GENOMIC DNA]</scope>
    <source>
        <strain evidence="7 8">CBS 406.79</strain>
    </source>
</reference>
<dbReference type="PANTHER" id="PTHR42973:SF13">
    <property type="entry name" value="FAD-BINDING PCMH-TYPE DOMAIN-CONTAINING PROTEIN"/>
    <property type="match status" value="1"/>
</dbReference>
<dbReference type="PROSITE" id="PS51387">
    <property type="entry name" value="FAD_PCMH"/>
    <property type="match status" value="1"/>
</dbReference>
<name>A0A8H5MAY9_9AGAR</name>
<evidence type="ECO:0000256" key="2">
    <source>
        <dbReference type="ARBA" id="ARBA00022630"/>
    </source>
</evidence>
<keyword evidence="8" id="KW-1185">Reference proteome</keyword>
<dbReference type="EMBL" id="JAACJN010000034">
    <property type="protein sequence ID" value="KAF5387249.1"/>
    <property type="molecule type" value="Genomic_DNA"/>
</dbReference>
<evidence type="ECO:0000256" key="1">
    <source>
        <dbReference type="ARBA" id="ARBA00005466"/>
    </source>
</evidence>
<evidence type="ECO:0000259" key="6">
    <source>
        <dbReference type="PROSITE" id="PS51387"/>
    </source>
</evidence>
<accession>A0A8H5MAY9</accession>
<dbReference type="OrthoDB" id="2151789at2759"/>
<protein>
    <recommendedName>
        <fullName evidence="6">FAD-binding PCMH-type domain-containing protein</fullName>
    </recommendedName>
</protein>
<sequence>MMGLFDLIINSAPLWSVLASVALAKNQNALINSTATIATSACTELQSALGSSMVQPQTGPQYSAAANAAWNVFNTETNFQPTCIVFVNSTEDVQVAMKTVYKHQADYAVRAGGHSGMSGWNTLQEGVLISFMNMSDVSYDAERDTITIEPGIHWGDALNALEPFGVAAVGGRYAAVGTGLLLGGGVSFLSPGFGYAADNFVSLDVVLVNGTLVTATVDNEYADLFKALKGGGNRFGIVTRYEVKAIHIGRAEDKNWYGGFLVYPNSSAEAALNAIAHIANTNDTNAVSALGISATPNSNVSGGIDLAIQGFMFYNGSVESFNRSFAEFLGIPSIQSSLKPLSYLDMIDLLESPNGFGQVFGNTVLVGSSPSSQENPGASNDNKSSPSTNPYIETFRLFNNFSAISAASGQLATAVTLITPVLESQVRYGYAQGGNAISPPLGKGGYNEIELQVTVIDGVSSTPAVIEQGIEHYLQHAPNSPGFPLLLNQIGSAQNAFETYGGHEFLKRTYAKYDPTRFNIKHTQGPIGL</sequence>
<dbReference type="SUPFAM" id="SSF56176">
    <property type="entry name" value="FAD-binding/transporter-associated domain-like"/>
    <property type="match status" value="1"/>
</dbReference>
<dbReference type="Gene3D" id="3.40.462.20">
    <property type="match status" value="1"/>
</dbReference>
<proteinExistence type="inferred from homology"/>
<keyword evidence="2" id="KW-0285">Flavoprotein</keyword>
<organism evidence="7 8">
    <name type="scientific">Collybiopsis confluens</name>
    <dbReference type="NCBI Taxonomy" id="2823264"/>
    <lineage>
        <taxon>Eukaryota</taxon>
        <taxon>Fungi</taxon>
        <taxon>Dikarya</taxon>
        <taxon>Basidiomycota</taxon>
        <taxon>Agaricomycotina</taxon>
        <taxon>Agaricomycetes</taxon>
        <taxon>Agaricomycetidae</taxon>
        <taxon>Agaricales</taxon>
        <taxon>Marasmiineae</taxon>
        <taxon>Omphalotaceae</taxon>
        <taxon>Collybiopsis</taxon>
    </lineage>
</organism>
<evidence type="ECO:0000313" key="7">
    <source>
        <dbReference type="EMBL" id="KAF5387249.1"/>
    </source>
</evidence>
<dbReference type="Proteomes" id="UP000518752">
    <property type="component" value="Unassembled WGS sequence"/>
</dbReference>
<dbReference type="InterPro" id="IPR006094">
    <property type="entry name" value="Oxid_FAD_bind_N"/>
</dbReference>
<evidence type="ECO:0000313" key="8">
    <source>
        <dbReference type="Proteomes" id="UP000518752"/>
    </source>
</evidence>
<comment type="caution">
    <text evidence="7">The sequence shown here is derived from an EMBL/GenBank/DDBJ whole genome shotgun (WGS) entry which is preliminary data.</text>
</comment>
<dbReference type="InterPro" id="IPR050416">
    <property type="entry name" value="FAD-linked_Oxidoreductase"/>
</dbReference>
<dbReference type="GO" id="GO:0016491">
    <property type="term" value="F:oxidoreductase activity"/>
    <property type="evidence" value="ECO:0007669"/>
    <property type="project" value="UniProtKB-KW"/>
</dbReference>
<dbReference type="Pfam" id="PF01565">
    <property type="entry name" value="FAD_binding_4"/>
    <property type="match status" value="1"/>
</dbReference>